<name>A0A1G2GX97_9BACT</name>
<evidence type="ECO:0008006" key="3">
    <source>
        <dbReference type="Google" id="ProtNLM"/>
    </source>
</evidence>
<protein>
    <recommendedName>
        <fullName evidence="3">Toxin YoeB</fullName>
    </recommendedName>
</protein>
<organism evidence="1 2">
    <name type="scientific">Candidatus Ryanbacteria bacterium RIFCSPLOWO2_02_FULL_45_11c</name>
    <dbReference type="NCBI Taxonomy" id="1802128"/>
    <lineage>
        <taxon>Bacteria</taxon>
        <taxon>Candidatus Ryaniibacteriota</taxon>
    </lineage>
</organism>
<reference evidence="1 2" key="1">
    <citation type="journal article" date="2016" name="Nat. Commun.">
        <title>Thousands of microbial genomes shed light on interconnected biogeochemical processes in an aquifer system.</title>
        <authorList>
            <person name="Anantharaman K."/>
            <person name="Brown C.T."/>
            <person name="Hug L.A."/>
            <person name="Sharon I."/>
            <person name="Castelle C.J."/>
            <person name="Probst A.J."/>
            <person name="Thomas B.C."/>
            <person name="Singh A."/>
            <person name="Wilkins M.J."/>
            <person name="Karaoz U."/>
            <person name="Brodie E.L."/>
            <person name="Williams K.H."/>
            <person name="Hubbard S.S."/>
            <person name="Banfield J.F."/>
        </authorList>
    </citation>
    <scope>NUCLEOTIDE SEQUENCE [LARGE SCALE GENOMIC DNA]</scope>
</reference>
<dbReference type="AlphaFoldDB" id="A0A1G2GX97"/>
<evidence type="ECO:0000313" key="2">
    <source>
        <dbReference type="Proteomes" id="UP000178186"/>
    </source>
</evidence>
<evidence type="ECO:0000313" key="1">
    <source>
        <dbReference type="EMBL" id="OGZ54826.1"/>
    </source>
</evidence>
<sequence>MRVILTDPFIDELVVAPPQIQKLFGKQLSLLLRNFRHKSLRAKRFDNERFQARINDDWRFYYRIDSDTYVLLTLNYETHFCHCEHSEAISFQTA</sequence>
<dbReference type="EMBL" id="MHNY01000038">
    <property type="protein sequence ID" value="OGZ54826.1"/>
    <property type="molecule type" value="Genomic_DNA"/>
</dbReference>
<dbReference type="STRING" id="1802128.A3H64_00820"/>
<dbReference type="SUPFAM" id="SSF143011">
    <property type="entry name" value="RelE-like"/>
    <property type="match status" value="1"/>
</dbReference>
<proteinExistence type="predicted"/>
<dbReference type="Proteomes" id="UP000178186">
    <property type="component" value="Unassembled WGS sequence"/>
</dbReference>
<comment type="caution">
    <text evidence="1">The sequence shown here is derived from an EMBL/GenBank/DDBJ whole genome shotgun (WGS) entry which is preliminary data.</text>
</comment>
<accession>A0A1G2GX97</accession>
<dbReference type="InterPro" id="IPR035093">
    <property type="entry name" value="RelE/ParE_toxin_dom_sf"/>
</dbReference>
<gene>
    <name evidence="1" type="ORF">A3H64_00820</name>
</gene>